<evidence type="ECO:0000313" key="11">
    <source>
        <dbReference type="Proteomes" id="UP000823775"/>
    </source>
</evidence>
<keyword evidence="2" id="KW-0433">Leucine-rich repeat</keyword>
<keyword evidence="11" id="KW-1185">Reference proteome</keyword>
<evidence type="ECO:0000256" key="1">
    <source>
        <dbReference type="ARBA" id="ARBA00004167"/>
    </source>
</evidence>
<evidence type="ECO:0000256" key="6">
    <source>
        <dbReference type="ARBA" id="ARBA00022989"/>
    </source>
</evidence>
<evidence type="ECO:0000256" key="2">
    <source>
        <dbReference type="ARBA" id="ARBA00022614"/>
    </source>
</evidence>
<dbReference type="PANTHER" id="PTHR47986">
    <property type="entry name" value="OSJNBA0070M12.3 PROTEIN"/>
    <property type="match status" value="1"/>
</dbReference>
<evidence type="ECO:0000256" key="9">
    <source>
        <dbReference type="ARBA" id="ARBA00023180"/>
    </source>
</evidence>
<dbReference type="Proteomes" id="UP000823775">
    <property type="component" value="Unassembled WGS sequence"/>
</dbReference>
<reference evidence="10 11" key="1">
    <citation type="journal article" date="2021" name="BMC Genomics">
        <title>Datura genome reveals duplications of psychoactive alkaloid biosynthetic genes and high mutation rate following tissue culture.</title>
        <authorList>
            <person name="Rajewski A."/>
            <person name="Carter-House D."/>
            <person name="Stajich J."/>
            <person name="Litt A."/>
        </authorList>
    </citation>
    <scope>NUCLEOTIDE SEQUENCE [LARGE SCALE GENOMIC DNA]</scope>
    <source>
        <strain evidence="10">AR-01</strain>
    </source>
</reference>
<keyword evidence="5" id="KW-0677">Repeat</keyword>
<name>A0ABS8V7U0_DATST</name>
<evidence type="ECO:0000256" key="8">
    <source>
        <dbReference type="ARBA" id="ARBA00023170"/>
    </source>
</evidence>
<protein>
    <submittedName>
        <fullName evidence="10">Uncharacterized protein</fullName>
    </submittedName>
</protein>
<keyword evidence="7" id="KW-0472">Membrane</keyword>
<keyword evidence="3" id="KW-0812">Transmembrane</keyword>
<keyword evidence="9" id="KW-0325">Glycoprotein</keyword>
<keyword evidence="8" id="KW-0675">Receptor</keyword>
<organism evidence="10 11">
    <name type="scientific">Datura stramonium</name>
    <name type="common">Jimsonweed</name>
    <name type="synonym">Common thornapple</name>
    <dbReference type="NCBI Taxonomy" id="4076"/>
    <lineage>
        <taxon>Eukaryota</taxon>
        <taxon>Viridiplantae</taxon>
        <taxon>Streptophyta</taxon>
        <taxon>Embryophyta</taxon>
        <taxon>Tracheophyta</taxon>
        <taxon>Spermatophyta</taxon>
        <taxon>Magnoliopsida</taxon>
        <taxon>eudicotyledons</taxon>
        <taxon>Gunneridae</taxon>
        <taxon>Pentapetalae</taxon>
        <taxon>asterids</taxon>
        <taxon>lamiids</taxon>
        <taxon>Solanales</taxon>
        <taxon>Solanaceae</taxon>
        <taxon>Solanoideae</taxon>
        <taxon>Datureae</taxon>
        <taxon>Datura</taxon>
    </lineage>
</organism>
<evidence type="ECO:0000256" key="5">
    <source>
        <dbReference type="ARBA" id="ARBA00022737"/>
    </source>
</evidence>
<comment type="subcellular location">
    <subcellularLocation>
        <location evidence="1">Membrane</location>
        <topology evidence="1">Single-pass membrane protein</topology>
    </subcellularLocation>
</comment>
<comment type="caution">
    <text evidence="10">The sequence shown here is derived from an EMBL/GenBank/DDBJ whole genome shotgun (WGS) entry which is preliminary data.</text>
</comment>
<keyword evidence="6" id="KW-1133">Transmembrane helix</keyword>
<proteinExistence type="predicted"/>
<evidence type="ECO:0000256" key="4">
    <source>
        <dbReference type="ARBA" id="ARBA00022729"/>
    </source>
</evidence>
<dbReference type="InterPro" id="IPR052422">
    <property type="entry name" value="Auxin_Ser/Thr_Kinase"/>
</dbReference>
<accession>A0ABS8V7U0</accession>
<evidence type="ECO:0000256" key="3">
    <source>
        <dbReference type="ARBA" id="ARBA00022692"/>
    </source>
</evidence>
<gene>
    <name evidence="10" type="ORF">HAX54_030541</name>
</gene>
<evidence type="ECO:0000256" key="7">
    <source>
        <dbReference type="ARBA" id="ARBA00023136"/>
    </source>
</evidence>
<evidence type="ECO:0000313" key="10">
    <source>
        <dbReference type="EMBL" id="MCD9643243.1"/>
    </source>
</evidence>
<dbReference type="PANTHER" id="PTHR47986:SF9">
    <property type="entry name" value="RECEPTOR-LIKE KINASE TMK4"/>
    <property type="match status" value="1"/>
</dbReference>
<dbReference type="EMBL" id="JACEIK010003831">
    <property type="protein sequence ID" value="MCD9643243.1"/>
    <property type="molecule type" value="Genomic_DNA"/>
</dbReference>
<sequence length="84" mass="9504">MFSSCLLVCSDAFRVSLPIKWEPSQRPDMGYAVNALDPLVEQWTPTATTGDDSFNIDFNVSLPQALQRWKAKDDSMLYEDTNVD</sequence>
<keyword evidence="4" id="KW-0732">Signal</keyword>